<organism evidence="1 2">
    <name type="scientific">Vasconcelosia minhoensis LEGE 07310</name>
    <dbReference type="NCBI Taxonomy" id="915328"/>
    <lineage>
        <taxon>Bacteria</taxon>
        <taxon>Bacillati</taxon>
        <taxon>Cyanobacteriota</taxon>
        <taxon>Cyanophyceae</taxon>
        <taxon>Nodosilineales</taxon>
        <taxon>Cymatolegaceae</taxon>
        <taxon>Vasconcelosia</taxon>
        <taxon>Vasconcelosia minhoensis</taxon>
    </lineage>
</organism>
<proteinExistence type="predicted"/>
<sequence>MLEYKNNPNSNIVEVAVVGKITAKNLEQVAAQMKADIEKHGHIRVLEEFHSFEGMDPIALWKDAKFGLNHMDKITHVAVIADAKWVQTLASAVGNIFSAKVKVFEHSQAETAKQWLETAPEPNQNSKLEYKSSSDSNVVELVIEGKITESDFDRVIDQFKADLKKHGKLRILEDIRSFEGMDPMALWKDLQQVRLVNDISHVALVADQKWMRTLAEAAGSIVSAEIKSFESSELAAARTWLATA</sequence>
<keyword evidence="2" id="KW-1185">Reference proteome</keyword>
<dbReference type="RefSeq" id="WP_193910803.1">
    <property type="nucleotide sequence ID" value="NZ_JADEXG010000063.1"/>
</dbReference>
<dbReference type="Gene3D" id="3.40.50.10600">
    <property type="entry name" value="SpoIIaa-like domains"/>
    <property type="match status" value="2"/>
</dbReference>
<evidence type="ECO:0000313" key="1">
    <source>
        <dbReference type="EMBL" id="MBE9079639.1"/>
    </source>
</evidence>
<dbReference type="SUPFAM" id="SSF52091">
    <property type="entry name" value="SpoIIaa-like"/>
    <property type="match status" value="2"/>
</dbReference>
<dbReference type="InterPro" id="IPR036513">
    <property type="entry name" value="STAS_dom_sf"/>
</dbReference>
<evidence type="ECO:0000313" key="2">
    <source>
        <dbReference type="Proteomes" id="UP000636505"/>
    </source>
</evidence>
<accession>A0A8J7DS26</accession>
<comment type="caution">
    <text evidence="1">The sequence shown here is derived from an EMBL/GenBank/DDBJ whole genome shotgun (WGS) entry which is preliminary data.</text>
</comment>
<dbReference type="Proteomes" id="UP000636505">
    <property type="component" value="Unassembled WGS sequence"/>
</dbReference>
<dbReference type="InterPro" id="IPR038396">
    <property type="entry name" value="SpoIIAA-like_sf"/>
</dbReference>
<reference evidence="1" key="1">
    <citation type="submission" date="2020-10" db="EMBL/GenBank/DDBJ databases">
        <authorList>
            <person name="Castelo-Branco R."/>
            <person name="Eusebio N."/>
            <person name="Adriana R."/>
            <person name="Vieira A."/>
            <person name="Brugerolle De Fraissinette N."/>
            <person name="Rezende De Castro R."/>
            <person name="Schneider M.P."/>
            <person name="Vasconcelos V."/>
            <person name="Leao P.N."/>
        </authorList>
    </citation>
    <scope>NUCLEOTIDE SEQUENCE</scope>
    <source>
        <strain evidence="1">LEGE 07310</strain>
    </source>
</reference>
<gene>
    <name evidence="1" type="ORF">IQ241_20475</name>
</gene>
<name>A0A8J7DS26_9CYAN</name>
<protein>
    <submittedName>
        <fullName evidence="1">STAS/SEC14 domain-containing protein</fullName>
    </submittedName>
</protein>
<dbReference type="Pfam" id="PF11964">
    <property type="entry name" value="SpoIIAA-like"/>
    <property type="match status" value="2"/>
</dbReference>
<dbReference type="AlphaFoldDB" id="A0A8J7DS26"/>
<dbReference type="EMBL" id="JADEXG010000063">
    <property type="protein sequence ID" value="MBE9079639.1"/>
    <property type="molecule type" value="Genomic_DNA"/>
</dbReference>
<dbReference type="InterPro" id="IPR021866">
    <property type="entry name" value="SpoIIAA-like"/>
</dbReference>